<protein>
    <submittedName>
        <fullName evidence="1">Uncharacterized protein</fullName>
    </submittedName>
</protein>
<sequence length="96" mass="10032">MPPPPDGNRLVVVGGGGLRAPVAWRALSRGRGLPILGSGRPDLILSNRHSLPFHHHISHGPFCGSDHVPFILKVSSNPISIPSPPASTTAPQTGKI</sequence>
<dbReference type="AlphaFoldDB" id="A0A5B7GTH2"/>
<dbReference type="Proteomes" id="UP000324222">
    <property type="component" value="Unassembled WGS sequence"/>
</dbReference>
<keyword evidence="2" id="KW-1185">Reference proteome</keyword>
<reference evidence="1 2" key="1">
    <citation type="submission" date="2019-05" db="EMBL/GenBank/DDBJ databases">
        <title>Another draft genome of Portunus trituberculatus and its Hox gene families provides insights of decapod evolution.</title>
        <authorList>
            <person name="Jeong J.-H."/>
            <person name="Song I."/>
            <person name="Kim S."/>
            <person name="Choi T."/>
            <person name="Kim D."/>
            <person name="Ryu S."/>
            <person name="Kim W."/>
        </authorList>
    </citation>
    <scope>NUCLEOTIDE SEQUENCE [LARGE SCALE GENOMIC DNA]</scope>
    <source>
        <tissue evidence="1">Muscle</tissue>
    </source>
</reference>
<evidence type="ECO:0000313" key="1">
    <source>
        <dbReference type="EMBL" id="MPC60866.1"/>
    </source>
</evidence>
<dbReference type="EMBL" id="VSRR010017977">
    <property type="protein sequence ID" value="MPC60866.1"/>
    <property type="molecule type" value="Genomic_DNA"/>
</dbReference>
<comment type="caution">
    <text evidence="1">The sequence shown here is derived from an EMBL/GenBank/DDBJ whole genome shotgun (WGS) entry which is preliminary data.</text>
</comment>
<proteinExistence type="predicted"/>
<gene>
    <name evidence="1" type="ORF">E2C01_054925</name>
</gene>
<accession>A0A5B7GTH2</accession>
<evidence type="ECO:0000313" key="2">
    <source>
        <dbReference type="Proteomes" id="UP000324222"/>
    </source>
</evidence>
<name>A0A5B7GTH2_PORTR</name>
<organism evidence="1 2">
    <name type="scientific">Portunus trituberculatus</name>
    <name type="common">Swimming crab</name>
    <name type="synonym">Neptunus trituberculatus</name>
    <dbReference type="NCBI Taxonomy" id="210409"/>
    <lineage>
        <taxon>Eukaryota</taxon>
        <taxon>Metazoa</taxon>
        <taxon>Ecdysozoa</taxon>
        <taxon>Arthropoda</taxon>
        <taxon>Crustacea</taxon>
        <taxon>Multicrustacea</taxon>
        <taxon>Malacostraca</taxon>
        <taxon>Eumalacostraca</taxon>
        <taxon>Eucarida</taxon>
        <taxon>Decapoda</taxon>
        <taxon>Pleocyemata</taxon>
        <taxon>Brachyura</taxon>
        <taxon>Eubrachyura</taxon>
        <taxon>Portunoidea</taxon>
        <taxon>Portunidae</taxon>
        <taxon>Portuninae</taxon>
        <taxon>Portunus</taxon>
    </lineage>
</organism>